<dbReference type="AlphaFoldDB" id="A0A9D1LN36"/>
<comment type="caution">
    <text evidence="2">The sequence shown here is derived from an EMBL/GenBank/DDBJ whole genome shotgun (WGS) entry which is preliminary data.</text>
</comment>
<sequence length="100" mass="11247">MSEEMQKDPLQEELDASLAKEAELEKENAALGAELSKKKESMLDRLNAEAKENVERLNQAADSLTKREVAIMADFTSLVRELNDSVSDLQAYFELNKEAK</sequence>
<keyword evidence="1" id="KW-0175">Coiled coil</keyword>
<evidence type="ECO:0000313" key="2">
    <source>
        <dbReference type="EMBL" id="HIU44909.1"/>
    </source>
</evidence>
<organism evidence="2 3">
    <name type="scientific">Candidatus Alloenteromonas pullicola</name>
    <dbReference type="NCBI Taxonomy" id="2840784"/>
    <lineage>
        <taxon>Bacteria</taxon>
        <taxon>Bacillati</taxon>
        <taxon>Bacillota</taxon>
        <taxon>Bacillota incertae sedis</taxon>
        <taxon>Candidatus Alloenteromonas</taxon>
    </lineage>
</organism>
<evidence type="ECO:0000313" key="3">
    <source>
        <dbReference type="Proteomes" id="UP000824070"/>
    </source>
</evidence>
<reference evidence="2" key="1">
    <citation type="submission" date="2020-10" db="EMBL/GenBank/DDBJ databases">
        <authorList>
            <person name="Gilroy R."/>
        </authorList>
    </citation>
    <scope>NUCLEOTIDE SEQUENCE</scope>
    <source>
        <strain evidence="2">ChiGjej1B1-22543</strain>
    </source>
</reference>
<evidence type="ECO:0000256" key="1">
    <source>
        <dbReference type="SAM" id="Coils"/>
    </source>
</evidence>
<proteinExistence type="predicted"/>
<gene>
    <name evidence="2" type="ORF">IAC52_01265</name>
</gene>
<accession>A0A9D1LN36</accession>
<reference evidence="2" key="2">
    <citation type="journal article" date="2021" name="PeerJ">
        <title>Extensive microbial diversity within the chicken gut microbiome revealed by metagenomics and culture.</title>
        <authorList>
            <person name="Gilroy R."/>
            <person name="Ravi A."/>
            <person name="Getino M."/>
            <person name="Pursley I."/>
            <person name="Horton D.L."/>
            <person name="Alikhan N.F."/>
            <person name="Baker D."/>
            <person name="Gharbi K."/>
            <person name="Hall N."/>
            <person name="Watson M."/>
            <person name="Adriaenssens E.M."/>
            <person name="Foster-Nyarko E."/>
            <person name="Jarju S."/>
            <person name="Secka A."/>
            <person name="Antonio M."/>
            <person name="Oren A."/>
            <person name="Chaudhuri R.R."/>
            <person name="La Ragione R."/>
            <person name="Hildebrand F."/>
            <person name="Pallen M.J."/>
        </authorList>
    </citation>
    <scope>NUCLEOTIDE SEQUENCE</scope>
    <source>
        <strain evidence="2">ChiGjej1B1-22543</strain>
    </source>
</reference>
<feature type="coiled-coil region" evidence="1">
    <location>
        <begin position="21"/>
        <end position="67"/>
    </location>
</feature>
<protein>
    <submittedName>
        <fullName evidence="2">Uncharacterized protein</fullName>
    </submittedName>
</protein>
<dbReference type="Proteomes" id="UP000824070">
    <property type="component" value="Unassembled WGS sequence"/>
</dbReference>
<name>A0A9D1LN36_9FIRM</name>
<dbReference type="EMBL" id="DVMV01000010">
    <property type="protein sequence ID" value="HIU44909.1"/>
    <property type="molecule type" value="Genomic_DNA"/>
</dbReference>